<feature type="transmembrane region" description="Helical" evidence="7">
    <location>
        <begin position="59"/>
        <end position="79"/>
    </location>
</feature>
<keyword evidence="6 7" id="KW-0472">Membrane</keyword>
<dbReference type="Pfam" id="PF07690">
    <property type="entry name" value="MFS_1"/>
    <property type="match status" value="1"/>
</dbReference>
<dbReference type="Gene3D" id="1.20.1250.20">
    <property type="entry name" value="MFS general substrate transporter like domains"/>
    <property type="match status" value="2"/>
</dbReference>
<keyword evidence="5 7" id="KW-1133">Transmembrane helix</keyword>
<feature type="transmembrane region" description="Helical" evidence="7">
    <location>
        <begin position="149"/>
        <end position="171"/>
    </location>
</feature>
<comment type="caution">
    <text evidence="9">The sequence shown here is derived from an EMBL/GenBank/DDBJ whole genome shotgun (WGS) entry which is preliminary data.</text>
</comment>
<dbReference type="GO" id="GO:0022857">
    <property type="term" value="F:transmembrane transporter activity"/>
    <property type="evidence" value="ECO:0007669"/>
    <property type="project" value="InterPro"/>
</dbReference>
<dbReference type="Pfam" id="PF05977">
    <property type="entry name" value="MFS_3"/>
    <property type="match status" value="1"/>
</dbReference>
<evidence type="ECO:0000313" key="9">
    <source>
        <dbReference type="EMBL" id="OCX69507.1"/>
    </source>
</evidence>
<dbReference type="PRINTS" id="PR01035">
    <property type="entry name" value="TCRTETA"/>
</dbReference>
<dbReference type="InterPro" id="IPR050171">
    <property type="entry name" value="MFS_Transporters"/>
</dbReference>
<keyword evidence="4 7" id="KW-0812">Transmembrane</keyword>
<feature type="transmembrane region" description="Helical" evidence="7">
    <location>
        <begin position="383"/>
        <end position="404"/>
    </location>
</feature>
<feature type="transmembrane region" description="Helical" evidence="7">
    <location>
        <begin position="177"/>
        <end position="198"/>
    </location>
</feature>
<evidence type="ECO:0000313" key="12">
    <source>
        <dbReference type="Proteomes" id="UP000095008"/>
    </source>
</evidence>
<evidence type="ECO:0000313" key="11">
    <source>
        <dbReference type="Proteomes" id="UP000094893"/>
    </source>
</evidence>
<evidence type="ECO:0000256" key="4">
    <source>
        <dbReference type="ARBA" id="ARBA00022692"/>
    </source>
</evidence>
<dbReference type="EMBL" id="LWRY01000179">
    <property type="protein sequence ID" value="OCX70054.1"/>
    <property type="molecule type" value="Genomic_DNA"/>
</dbReference>
<dbReference type="eggNOG" id="COG2814">
    <property type="taxonomic scope" value="Bacteria"/>
</dbReference>
<evidence type="ECO:0000259" key="8">
    <source>
        <dbReference type="PROSITE" id="PS50850"/>
    </source>
</evidence>
<feature type="transmembrane region" description="Helical" evidence="7">
    <location>
        <begin position="91"/>
        <end position="112"/>
    </location>
</feature>
<evidence type="ECO:0000256" key="3">
    <source>
        <dbReference type="ARBA" id="ARBA00022475"/>
    </source>
</evidence>
<evidence type="ECO:0000256" key="7">
    <source>
        <dbReference type="SAM" id="Phobius"/>
    </source>
</evidence>
<feature type="transmembrane region" description="Helical" evidence="7">
    <location>
        <begin position="232"/>
        <end position="250"/>
    </location>
</feature>
<feature type="domain" description="Major facilitator superfamily (MFS) profile" evidence="8">
    <location>
        <begin position="24"/>
        <end position="407"/>
    </location>
</feature>
<feature type="transmembrane region" description="Helical" evidence="7">
    <location>
        <begin position="353"/>
        <end position="377"/>
    </location>
</feature>
<dbReference type="InterPro" id="IPR020846">
    <property type="entry name" value="MFS_dom"/>
</dbReference>
<gene>
    <name evidence="10" type="ORF">A6M23_14475</name>
    <name evidence="9" type="ORF">A6P07_16385</name>
</gene>
<protein>
    <submittedName>
        <fullName evidence="9">MFS transporter</fullName>
    </submittedName>
</protein>
<dbReference type="PANTHER" id="PTHR23517">
    <property type="entry name" value="RESISTANCE PROTEIN MDTM, PUTATIVE-RELATED-RELATED"/>
    <property type="match status" value="1"/>
</dbReference>
<dbReference type="InterPro" id="IPR001958">
    <property type="entry name" value="Tet-R_TetA/multi-R_MdtG-like"/>
</dbReference>
<evidence type="ECO:0000256" key="2">
    <source>
        <dbReference type="ARBA" id="ARBA00022448"/>
    </source>
</evidence>
<dbReference type="AlphaFoldDB" id="A0A1C2I0T0"/>
<dbReference type="OrthoDB" id="5293387at2"/>
<evidence type="ECO:0000313" key="10">
    <source>
        <dbReference type="EMBL" id="OCX70054.1"/>
    </source>
</evidence>
<accession>A0A1C2I0T0</accession>
<dbReference type="Proteomes" id="UP000094893">
    <property type="component" value="Unassembled WGS sequence"/>
</dbReference>
<feature type="transmembrane region" description="Helical" evidence="7">
    <location>
        <begin position="295"/>
        <end position="313"/>
    </location>
</feature>
<evidence type="ECO:0000256" key="6">
    <source>
        <dbReference type="ARBA" id="ARBA00023136"/>
    </source>
</evidence>
<reference evidence="9 11" key="1">
    <citation type="journal article" date="2016" name="Int. J. Mol. Sci.">
        <title>Comparative genomics of the extreme acidophile Acidithiobacillus thiooxidans reveals intraspecific divergence and niche adaptation.</title>
        <authorList>
            <person name="Zhang X."/>
            <person name="Feng X."/>
            <person name="Tao J."/>
            <person name="Ma L."/>
            <person name="Xiao Y."/>
            <person name="Liang Y."/>
            <person name="Liu X."/>
            <person name="Yin H."/>
        </authorList>
    </citation>
    <scope>NUCLEOTIDE SEQUENCE [LARGE SCALE GENOMIC DNA]</scope>
    <source>
        <strain evidence="9 11">A02</strain>
        <strain evidence="10">DXS-W</strain>
    </source>
</reference>
<feature type="transmembrane region" description="Helical" evidence="7">
    <location>
        <begin position="262"/>
        <end position="283"/>
    </location>
</feature>
<evidence type="ECO:0000256" key="5">
    <source>
        <dbReference type="ARBA" id="ARBA00022989"/>
    </source>
</evidence>
<feature type="transmembrane region" description="Helical" evidence="7">
    <location>
        <begin position="21"/>
        <end position="39"/>
    </location>
</feature>
<dbReference type="Proteomes" id="UP000095008">
    <property type="component" value="Unassembled WGS sequence"/>
</dbReference>
<dbReference type="PROSITE" id="PS50850">
    <property type="entry name" value="MFS"/>
    <property type="match status" value="1"/>
</dbReference>
<proteinExistence type="predicted"/>
<dbReference type="SUPFAM" id="SSF103473">
    <property type="entry name" value="MFS general substrate transporter"/>
    <property type="match status" value="1"/>
</dbReference>
<dbReference type="EMBL" id="LWSA01000238">
    <property type="protein sequence ID" value="OCX69507.1"/>
    <property type="molecule type" value="Genomic_DNA"/>
</dbReference>
<dbReference type="InterPro" id="IPR036259">
    <property type="entry name" value="MFS_trans_sf"/>
</dbReference>
<evidence type="ECO:0000256" key="1">
    <source>
        <dbReference type="ARBA" id="ARBA00004651"/>
    </source>
</evidence>
<keyword evidence="3" id="KW-1003">Cell membrane</keyword>
<dbReference type="CDD" id="cd17325">
    <property type="entry name" value="MFS_MdtG_SLC18_like"/>
    <property type="match status" value="1"/>
</dbReference>
<name>A0A1C2I0T0_ACITH</name>
<feature type="transmembrane region" description="Helical" evidence="7">
    <location>
        <begin position="319"/>
        <end position="341"/>
    </location>
</feature>
<dbReference type="InterPro" id="IPR010290">
    <property type="entry name" value="TM_effector"/>
</dbReference>
<dbReference type="InterPro" id="IPR011701">
    <property type="entry name" value="MFS"/>
</dbReference>
<comment type="subcellular location">
    <subcellularLocation>
        <location evidence="1">Cell membrane</location>
        <topology evidence="1">Multi-pass membrane protein</topology>
    </subcellularLocation>
</comment>
<keyword evidence="2" id="KW-0813">Transport</keyword>
<keyword evidence="12" id="KW-1185">Reference proteome</keyword>
<organism evidence="9 11">
    <name type="scientific">Acidithiobacillus thiooxidans</name>
    <name type="common">Thiobacillus thiooxidans</name>
    <dbReference type="NCBI Taxonomy" id="930"/>
    <lineage>
        <taxon>Bacteria</taxon>
        <taxon>Pseudomonadati</taxon>
        <taxon>Pseudomonadota</taxon>
        <taxon>Acidithiobacillia</taxon>
        <taxon>Acidithiobacillales</taxon>
        <taxon>Acidithiobacillaceae</taxon>
        <taxon>Acidithiobacillus</taxon>
    </lineage>
</organism>
<dbReference type="GO" id="GO:0005886">
    <property type="term" value="C:plasma membrane"/>
    <property type="evidence" value="ECO:0007669"/>
    <property type="project" value="UniProtKB-SubCell"/>
</dbReference>
<sequence>MTDDNSSRSEGAHMPHRTDGPTWWFALLCGVGFGGRLSYEMIRSPLTALYAWHLGAPTAVIGLLVAAATITGIFVKLPAGSLTNQFGFRQLMLAGMMVTAIGPFLYLLVWFWPQLLAVRFFNGLSTALYAPAASAKVAKSFPSQRGHRLGFYGAAENAGVVLGPIIAAATIAHLGFAAAFIVSGCIGLLALLAILPFPRDAPIHDGRRTTGEVLHVAVQGVRQIIGDPAIRLVSLIEAALYFGVGTMQAYLPLYALNQHVSILNIGFLFGAQGIASIFFRPVFGRASDHVGRKPFIVAGIGLCATVMATIPYMGQLLPLLALSTLFGLGTAMVTPATTAMIGDIVRNRDFGAAMGVFGSLWDVGHASGPLMAGVFIAWMGYRIGFLIIACVMVTALVIFLCGNWKKSAR</sequence>